<dbReference type="PROSITE" id="PS51257">
    <property type="entry name" value="PROKAR_LIPOPROTEIN"/>
    <property type="match status" value="1"/>
</dbReference>
<feature type="chain" id="PRO_5004650709" evidence="4">
    <location>
        <begin position="19"/>
        <end position="408"/>
    </location>
</feature>
<dbReference type="NCBIfam" id="TIGR02543">
    <property type="entry name" value="List_Bact_rpt"/>
    <property type="match status" value="1"/>
</dbReference>
<organism evidence="5 6">
    <name type="scientific">Acholeplasma brassicae</name>
    <dbReference type="NCBI Taxonomy" id="61635"/>
    <lineage>
        <taxon>Bacteria</taxon>
        <taxon>Bacillati</taxon>
        <taxon>Mycoplasmatota</taxon>
        <taxon>Mollicutes</taxon>
        <taxon>Acholeplasmatales</taxon>
        <taxon>Acholeplasmataceae</taxon>
        <taxon>Acholeplasma</taxon>
    </lineage>
</organism>
<dbReference type="HOGENOM" id="CLU_673728_0_0_14"/>
<dbReference type="GO" id="GO:0004518">
    <property type="term" value="F:nuclease activity"/>
    <property type="evidence" value="ECO:0007669"/>
    <property type="project" value="UniProtKB-KW"/>
</dbReference>
<keyword evidence="3" id="KW-0378">Hydrolase</keyword>
<dbReference type="GO" id="GO:0030313">
    <property type="term" value="C:cell envelope"/>
    <property type="evidence" value="ECO:0007669"/>
    <property type="project" value="UniProtKB-SubCell"/>
</dbReference>
<dbReference type="STRING" id="61635.BN85314800"/>
<keyword evidence="6" id="KW-1185">Reference proteome</keyword>
<accession>U4KQ39</accession>
<feature type="signal peptide" evidence="4">
    <location>
        <begin position="1"/>
        <end position="18"/>
    </location>
</feature>
<dbReference type="Pfam" id="PF09479">
    <property type="entry name" value="Flg_new"/>
    <property type="match status" value="2"/>
</dbReference>
<evidence type="ECO:0000313" key="5">
    <source>
        <dbReference type="EMBL" id="CCV66501.1"/>
    </source>
</evidence>
<dbReference type="SUPFAM" id="SSF54060">
    <property type="entry name" value="His-Me finger endonucleases"/>
    <property type="match status" value="1"/>
</dbReference>
<proteinExistence type="predicted"/>
<comment type="subcellular location">
    <subcellularLocation>
        <location evidence="1">Cell envelope</location>
    </subcellularLocation>
</comment>
<dbReference type="PANTHER" id="PTHR33607:SF2">
    <property type="entry name" value="ENDONUCLEASE-1"/>
    <property type="match status" value="1"/>
</dbReference>
<keyword evidence="2" id="KW-0540">Nuclease</keyword>
<dbReference type="OrthoDB" id="9801679at2"/>
<evidence type="ECO:0000256" key="4">
    <source>
        <dbReference type="SAM" id="SignalP"/>
    </source>
</evidence>
<gene>
    <name evidence="5" type="ORF">BN85314800</name>
</gene>
<dbReference type="InterPro" id="IPR007346">
    <property type="entry name" value="Endonuclease-I"/>
</dbReference>
<dbReference type="EMBL" id="FO681348">
    <property type="protein sequence ID" value="CCV66501.1"/>
    <property type="molecule type" value="Genomic_DNA"/>
</dbReference>
<protein>
    <submittedName>
        <fullName evidence="5">Endonuclase I domain protein</fullName>
    </submittedName>
</protein>
<reference evidence="5 6" key="1">
    <citation type="journal article" date="2013" name="J. Mol. Microbiol. Biotechnol.">
        <title>Analysis of the Complete Genomes of Acholeplasma brassicae , A. palmae and A. laidlawii and Their Comparison to the Obligate Parasites from ' Candidatus Phytoplasma'.</title>
        <authorList>
            <person name="Kube M."/>
            <person name="Siewert C."/>
            <person name="Migdoll A.M."/>
            <person name="Duduk B."/>
            <person name="Holz S."/>
            <person name="Rabus R."/>
            <person name="Seemuller E."/>
            <person name="Mitrovic J."/>
            <person name="Muller I."/>
            <person name="Buttner C."/>
            <person name="Reinhardt R."/>
        </authorList>
    </citation>
    <scope>NUCLEOTIDE SEQUENCE [LARGE SCALE GENOMIC DNA]</scope>
    <source>
        <strain evidence="6">0502</strain>
    </source>
</reference>
<dbReference type="InterPro" id="IPR044925">
    <property type="entry name" value="His-Me_finger_sf"/>
</dbReference>
<dbReference type="SMR" id="U4KQ39"/>
<evidence type="ECO:0000313" key="6">
    <source>
        <dbReference type="Proteomes" id="UP000032737"/>
    </source>
</evidence>
<evidence type="ECO:0000256" key="1">
    <source>
        <dbReference type="ARBA" id="ARBA00004196"/>
    </source>
</evidence>
<dbReference type="InterPro" id="IPR013378">
    <property type="entry name" value="InlB-like_B-rpt"/>
</dbReference>
<dbReference type="AlphaFoldDB" id="U4KQ39"/>
<dbReference type="GO" id="GO:0016787">
    <property type="term" value="F:hydrolase activity"/>
    <property type="evidence" value="ECO:0007669"/>
    <property type="project" value="UniProtKB-KW"/>
</dbReference>
<dbReference type="RefSeq" id="WP_030005360.1">
    <property type="nucleotide sequence ID" value="NC_022549.1"/>
</dbReference>
<evidence type="ECO:0000256" key="3">
    <source>
        <dbReference type="ARBA" id="ARBA00022801"/>
    </source>
</evidence>
<dbReference type="Proteomes" id="UP000032737">
    <property type="component" value="Chromosome"/>
</dbReference>
<keyword evidence="4" id="KW-0732">Signal</keyword>
<dbReference type="PANTHER" id="PTHR33607">
    <property type="entry name" value="ENDONUCLEASE-1"/>
    <property type="match status" value="1"/>
</dbReference>
<evidence type="ECO:0000256" key="2">
    <source>
        <dbReference type="ARBA" id="ARBA00022722"/>
    </source>
</evidence>
<dbReference type="Gene3D" id="2.60.40.4270">
    <property type="entry name" value="Listeria-Bacteroides repeat domain"/>
    <property type="match status" value="2"/>
</dbReference>
<dbReference type="InterPro" id="IPR042229">
    <property type="entry name" value="Listeria/Bacterioides_rpt_sf"/>
</dbReference>
<name>U4KQ39_9MOLU</name>
<sequence>MKRIVLLLTLLFSSLSLASCLTTTDPLTVTFEVNNEVYETLEVNSGEVLTLPNDPSVENYEFKGWFFDPLFTDPFSNESYEVTYSFTLYAKMRELDPEAVYFLVTFYDDQTELASLLVEENTTIPNTVDTSKEGYYFAGWFTDQALTTPYGSQTPVVSELTLYGKWHEQSDEYLAYYSGIEDLSGSTLKNKLAEIIKTGYKSIGYSSTSYIIEDSDKTTPQANTLWLIYNSGSANAKWDSAETWNKEHVWPRSKLPNSTAESDIHNLRASNVQVNSSRGNMPFRDSSGSYKSISGGWYPGDEHIGDVARIVLYMHLRWNIAITSSSIGDLSMFLAWHLEDPVSDFERNRNEVIYQNQKNRNPFIDHPELVSMVFGNQSVSNQVIEEKTTLELPTTLSFILPSVDYRVQ</sequence>
<dbReference type="KEGG" id="abra:BN85314800"/>
<dbReference type="Pfam" id="PF04231">
    <property type="entry name" value="Endonuclease_1"/>
    <property type="match status" value="1"/>
</dbReference>